<gene>
    <name evidence="1" type="ORF">HYDPIDRAFT_91790</name>
</gene>
<reference evidence="1 2" key="1">
    <citation type="submission" date="2014-04" db="EMBL/GenBank/DDBJ databases">
        <title>Evolutionary Origins and Diversification of the Mycorrhizal Mutualists.</title>
        <authorList>
            <consortium name="DOE Joint Genome Institute"/>
            <consortium name="Mycorrhizal Genomics Consortium"/>
            <person name="Kohler A."/>
            <person name="Kuo A."/>
            <person name="Nagy L.G."/>
            <person name="Floudas D."/>
            <person name="Copeland A."/>
            <person name="Barry K.W."/>
            <person name="Cichocki N."/>
            <person name="Veneault-Fourrey C."/>
            <person name="LaButti K."/>
            <person name="Lindquist E.A."/>
            <person name="Lipzen A."/>
            <person name="Lundell T."/>
            <person name="Morin E."/>
            <person name="Murat C."/>
            <person name="Riley R."/>
            <person name="Ohm R."/>
            <person name="Sun H."/>
            <person name="Tunlid A."/>
            <person name="Henrissat B."/>
            <person name="Grigoriev I.V."/>
            <person name="Hibbett D.S."/>
            <person name="Martin F."/>
        </authorList>
    </citation>
    <scope>NUCLEOTIDE SEQUENCE [LARGE SCALE GENOMIC DNA]</scope>
    <source>
        <strain evidence="1 2">MD-312</strain>
    </source>
</reference>
<proteinExistence type="predicted"/>
<dbReference type="EMBL" id="KN839849">
    <property type="protein sequence ID" value="KIJ63714.1"/>
    <property type="molecule type" value="Genomic_DNA"/>
</dbReference>
<dbReference type="HOGENOM" id="CLU_2043636_0_0_1"/>
<keyword evidence="2" id="KW-1185">Reference proteome</keyword>
<dbReference type="AlphaFoldDB" id="A0A0C9VDZ1"/>
<accession>A0A0C9VDZ1</accession>
<evidence type="ECO:0000313" key="2">
    <source>
        <dbReference type="Proteomes" id="UP000053820"/>
    </source>
</evidence>
<protein>
    <submittedName>
        <fullName evidence="1">Uncharacterized protein</fullName>
    </submittedName>
</protein>
<feature type="non-terminal residue" evidence="1">
    <location>
        <position position="1"/>
    </location>
</feature>
<evidence type="ECO:0000313" key="1">
    <source>
        <dbReference type="EMBL" id="KIJ63714.1"/>
    </source>
</evidence>
<sequence length="121" mass="13632">VNMLLAAMPELNNPPKGLPEGTINLGDGYALLRKQDRRFAFLVCPHIQPIQNLLGPGWEIPQIKQWAQLKLPNSQIVCSAWRELLKPIEKLWVSHNVKVCPCPLSNSCTLNLIHISLFSIM</sequence>
<dbReference type="OrthoDB" id="2669721at2759"/>
<organism evidence="1 2">
    <name type="scientific">Hydnomerulius pinastri MD-312</name>
    <dbReference type="NCBI Taxonomy" id="994086"/>
    <lineage>
        <taxon>Eukaryota</taxon>
        <taxon>Fungi</taxon>
        <taxon>Dikarya</taxon>
        <taxon>Basidiomycota</taxon>
        <taxon>Agaricomycotina</taxon>
        <taxon>Agaricomycetes</taxon>
        <taxon>Agaricomycetidae</taxon>
        <taxon>Boletales</taxon>
        <taxon>Boletales incertae sedis</taxon>
        <taxon>Leucogyrophana</taxon>
    </lineage>
</organism>
<dbReference type="Proteomes" id="UP000053820">
    <property type="component" value="Unassembled WGS sequence"/>
</dbReference>
<name>A0A0C9VDZ1_9AGAM</name>